<comment type="caution">
    <text evidence="1">The sequence shown here is derived from an EMBL/GenBank/DDBJ whole genome shotgun (WGS) entry which is preliminary data.</text>
</comment>
<dbReference type="AlphaFoldDB" id="A0AAV4RHU3"/>
<dbReference type="Proteomes" id="UP001054945">
    <property type="component" value="Unassembled WGS sequence"/>
</dbReference>
<accession>A0AAV4RHU3</accession>
<protein>
    <submittedName>
        <fullName evidence="1">Uncharacterized protein</fullName>
    </submittedName>
</protein>
<keyword evidence="2" id="KW-1185">Reference proteome</keyword>
<evidence type="ECO:0000313" key="2">
    <source>
        <dbReference type="Proteomes" id="UP001054945"/>
    </source>
</evidence>
<proteinExistence type="predicted"/>
<name>A0AAV4RHU3_CAEEX</name>
<organism evidence="1 2">
    <name type="scientific">Caerostris extrusa</name>
    <name type="common">Bark spider</name>
    <name type="synonym">Caerostris bankana</name>
    <dbReference type="NCBI Taxonomy" id="172846"/>
    <lineage>
        <taxon>Eukaryota</taxon>
        <taxon>Metazoa</taxon>
        <taxon>Ecdysozoa</taxon>
        <taxon>Arthropoda</taxon>
        <taxon>Chelicerata</taxon>
        <taxon>Arachnida</taxon>
        <taxon>Araneae</taxon>
        <taxon>Araneomorphae</taxon>
        <taxon>Entelegynae</taxon>
        <taxon>Araneoidea</taxon>
        <taxon>Araneidae</taxon>
        <taxon>Caerostris</taxon>
    </lineage>
</organism>
<sequence length="96" mass="10999">MQSLRIHCTPCDWHIKALDGINSFPPVKWYGNIKHLVVEFNFNFLLPSAVNESRLEKQANHICGDTIYRSNVSTELNRASLITPVTLNSNDKDWQS</sequence>
<gene>
    <name evidence="1" type="ORF">CEXT_54781</name>
</gene>
<dbReference type="EMBL" id="BPLR01007784">
    <property type="protein sequence ID" value="GIY19707.1"/>
    <property type="molecule type" value="Genomic_DNA"/>
</dbReference>
<evidence type="ECO:0000313" key="1">
    <source>
        <dbReference type="EMBL" id="GIY19707.1"/>
    </source>
</evidence>
<reference evidence="1 2" key="1">
    <citation type="submission" date="2021-06" db="EMBL/GenBank/DDBJ databases">
        <title>Caerostris extrusa draft genome.</title>
        <authorList>
            <person name="Kono N."/>
            <person name="Arakawa K."/>
        </authorList>
    </citation>
    <scope>NUCLEOTIDE SEQUENCE [LARGE SCALE GENOMIC DNA]</scope>
</reference>